<proteinExistence type="predicted"/>
<feature type="compositionally biased region" description="Polar residues" evidence="1">
    <location>
        <begin position="19"/>
        <end position="31"/>
    </location>
</feature>
<protein>
    <recommendedName>
        <fullName evidence="5">PDZ domain-containing protein</fullName>
    </recommendedName>
</protein>
<evidence type="ECO:0000256" key="1">
    <source>
        <dbReference type="SAM" id="MobiDB-lite"/>
    </source>
</evidence>
<sequence>MAQDQERIHVAHNAVASGVTATSPHTNISELPSATKKSELDSTAEAALTQDAVQDAEDSDLAAQSYVVTLHPGPQGLRYNEHTGQVIWVKKGGIAEQVGIQRGDTVVKVNGSPYSEGALHEARAKAKPYELVVWRQSLTERIAGWTQCLSDTAICTYVVLRLMHARFFVTGTQGGNLVLACMASSPVLILVLLSSCARVIFLCTALMSLNVLPVCYLSLCISFKFSLVVGAYRLCNGPLAQMIPSEVARTRTDSLERVFFRISLVYWFIRVVSAIRLYTLSGRQLGRVFLACSFGEQGEPQQLSQWFYLYGLVWGYARVTEACSGRLHQVSEALPCDGEVFDEKVRKPIIEIVSDLCPALSYAGMPILLMCAGLVRNSLEVMPLLVKMMSGVAFFGNGVGTARVVFDAIIIAVVLTEAPFGISSAQEELTSKLAEARTRDPSLHVQIAAVETMLAQTNRGQGFGIPAGRTCVLTKVFFQTLFFRVAATTTILMTVAKHLLGYEQDERRAMNDLLVKTDLIFAALNRSHNTSSL</sequence>
<evidence type="ECO:0000313" key="3">
    <source>
        <dbReference type="EMBL" id="CAK0860931.1"/>
    </source>
</evidence>
<keyword evidence="2" id="KW-0472">Membrane</keyword>
<name>A0ABN9UR87_9DINO</name>
<keyword evidence="2" id="KW-0812">Transmembrane</keyword>
<reference evidence="3" key="1">
    <citation type="submission" date="2023-10" db="EMBL/GenBank/DDBJ databases">
        <authorList>
            <person name="Chen Y."/>
            <person name="Shah S."/>
            <person name="Dougan E. K."/>
            <person name="Thang M."/>
            <person name="Chan C."/>
        </authorList>
    </citation>
    <scope>NUCLEOTIDE SEQUENCE [LARGE SCALE GENOMIC DNA]</scope>
</reference>
<dbReference type="InterPro" id="IPR036034">
    <property type="entry name" value="PDZ_sf"/>
</dbReference>
<comment type="caution">
    <text evidence="3">The sequence shown here is derived from an EMBL/GenBank/DDBJ whole genome shotgun (WGS) entry which is preliminary data.</text>
</comment>
<dbReference type="Gene3D" id="2.30.42.10">
    <property type="match status" value="1"/>
</dbReference>
<organism evidence="3 4">
    <name type="scientific">Prorocentrum cordatum</name>
    <dbReference type="NCBI Taxonomy" id="2364126"/>
    <lineage>
        <taxon>Eukaryota</taxon>
        <taxon>Sar</taxon>
        <taxon>Alveolata</taxon>
        <taxon>Dinophyceae</taxon>
        <taxon>Prorocentrales</taxon>
        <taxon>Prorocentraceae</taxon>
        <taxon>Prorocentrum</taxon>
    </lineage>
</organism>
<feature type="region of interest" description="Disordered" evidence="1">
    <location>
        <begin position="12"/>
        <end position="31"/>
    </location>
</feature>
<evidence type="ECO:0008006" key="5">
    <source>
        <dbReference type="Google" id="ProtNLM"/>
    </source>
</evidence>
<dbReference type="EMBL" id="CAUYUJ010016024">
    <property type="protein sequence ID" value="CAK0860931.1"/>
    <property type="molecule type" value="Genomic_DNA"/>
</dbReference>
<dbReference type="Proteomes" id="UP001189429">
    <property type="component" value="Unassembled WGS sequence"/>
</dbReference>
<keyword evidence="2" id="KW-1133">Transmembrane helix</keyword>
<accession>A0ABN9UR87</accession>
<dbReference type="SUPFAM" id="SSF50156">
    <property type="entry name" value="PDZ domain-like"/>
    <property type="match status" value="1"/>
</dbReference>
<feature type="transmembrane region" description="Helical" evidence="2">
    <location>
        <begin position="258"/>
        <end position="278"/>
    </location>
</feature>
<gene>
    <name evidence="3" type="ORF">PCOR1329_LOCUS49755</name>
</gene>
<evidence type="ECO:0000256" key="2">
    <source>
        <dbReference type="SAM" id="Phobius"/>
    </source>
</evidence>
<keyword evidence="4" id="KW-1185">Reference proteome</keyword>
<evidence type="ECO:0000313" key="4">
    <source>
        <dbReference type="Proteomes" id="UP001189429"/>
    </source>
</evidence>